<keyword evidence="3" id="KW-1185">Reference proteome</keyword>
<evidence type="ECO:0000313" key="2">
    <source>
        <dbReference type="EMBL" id="MBW0473090.1"/>
    </source>
</evidence>
<dbReference type="InterPro" id="IPR013103">
    <property type="entry name" value="RVT_2"/>
</dbReference>
<accession>A0A9Q3BXT0</accession>
<proteinExistence type="predicted"/>
<evidence type="ECO:0000313" key="3">
    <source>
        <dbReference type="Proteomes" id="UP000765509"/>
    </source>
</evidence>
<feature type="domain" description="Reverse transcriptase Ty1/copia-type" evidence="1">
    <location>
        <begin position="5"/>
        <end position="142"/>
    </location>
</feature>
<gene>
    <name evidence="2" type="ORF">O181_012805</name>
</gene>
<sequence>MGATQVLGTRWVFTLKTNPKGEVIRNKAKLVVQGHLKIKEINFEETFALTPTFATLRSIFEIASEYKWKITTFDVTTAYLHSKIDEDIYVQPPPGITAKEIKVWKQNKALCGLKQARCCWWLHLKMILRTSGYGPMRKIRALIYTAKGA</sequence>
<protein>
    <recommendedName>
        <fullName evidence="1">Reverse transcriptase Ty1/copia-type domain-containing protein</fullName>
    </recommendedName>
</protein>
<name>A0A9Q3BXT0_9BASI</name>
<dbReference type="EMBL" id="AVOT02003295">
    <property type="protein sequence ID" value="MBW0473090.1"/>
    <property type="molecule type" value="Genomic_DNA"/>
</dbReference>
<dbReference type="Proteomes" id="UP000765509">
    <property type="component" value="Unassembled WGS sequence"/>
</dbReference>
<evidence type="ECO:0000259" key="1">
    <source>
        <dbReference type="Pfam" id="PF07727"/>
    </source>
</evidence>
<dbReference type="OrthoDB" id="3054497at2759"/>
<comment type="caution">
    <text evidence="2">The sequence shown here is derived from an EMBL/GenBank/DDBJ whole genome shotgun (WGS) entry which is preliminary data.</text>
</comment>
<organism evidence="2 3">
    <name type="scientific">Austropuccinia psidii MF-1</name>
    <dbReference type="NCBI Taxonomy" id="1389203"/>
    <lineage>
        <taxon>Eukaryota</taxon>
        <taxon>Fungi</taxon>
        <taxon>Dikarya</taxon>
        <taxon>Basidiomycota</taxon>
        <taxon>Pucciniomycotina</taxon>
        <taxon>Pucciniomycetes</taxon>
        <taxon>Pucciniales</taxon>
        <taxon>Sphaerophragmiaceae</taxon>
        <taxon>Austropuccinia</taxon>
    </lineage>
</organism>
<dbReference type="Pfam" id="PF07727">
    <property type="entry name" value="RVT_2"/>
    <property type="match status" value="1"/>
</dbReference>
<dbReference type="AlphaFoldDB" id="A0A9Q3BXT0"/>
<reference evidence="2" key="1">
    <citation type="submission" date="2021-03" db="EMBL/GenBank/DDBJ databases">
        <title>Draft genome sequence of rust myrtle Austropuccinia psidii MF-1, a brazilian biotype.</title>
        <authorList>
            <person name="Quecine M.C."/>
            <person name="Pachon D.M.R."/>
            <person name="Bonatelli M.L."/>
            <person name="Correr F.H."/>
            <person name="Franceschini L.M."/>
            <person name="Leite T.F."/>
            <person name="Margarido G.R.A."/>
            <person name="Almeida C.A."/>
            <person name="Ferrarezi J.A."/>
            <person name="Labate C.A."/>
        </authorList>
    </citation>
    <scope>NUCLEOTIDE SEQUENCE</scope>
    <source>
        <strain evidence="2">MF-1</strain>
    </source>
</reference>